<dbReference type="SMART" id="SM00910">
    <property type="entry name" value="HIRAN"/>
    <property type="match status" value="1"/>
</dbReference>
<evidence type="ECO:0000313" key="5">
    <source>
        <dbReference type="EMBL" id="MBO0949456.1"/>
    </source>
</evidence>
<feature type="region of interest" description="Disordered" evidence="3">
    <location>
        <begin position="23"/>
        <end position="43"/>
    </location>
</feature>
<dbReference type="Gene3D" id="3.30.70.2330">
    <property type="match status" value="1"/>
</dbReference>
<comment type="caution">
    <text evidence="5">The sequence shown here is derived from an EMBL/GenBank/DDBJ whole genome shotgun (WGS) entry which is preliminary data.</text>
</comment>
<keyword evidence="1" id="KW-0479">Metal-binding</keyword>
<dbReference type="InterPro" id="IPR014905">
    <property type="entry name" value="HIRAN"/>
</dbReference>
<protein>
    <submittedName>
        <fullName evidence="5">HIRAN domain-containing protein</fullName>
    </submittedName>
</protein>
<sequence>MEEVITICIVCGLIIYLLRSKPATNSRDSSSLPTYPTSDRKTSTDIGFEPSLVSNVQVKGSGKKKSSWKGFRTDIAGIKHHDAPKIINSLKVGEMVSLVREPNNQFDTYAVKVMYKKYFLGYISAEQVQRVAQSIDDGETISAEIARVYVSPHYDVEHGHFMQVAIFINKYPQDKEV</sequence>
<name>A0ABS3JJ64_9BACT</name>
<gene>
    <name evidence="5" type="ORF">J2I46_12745</name>
</gene>
<reference evidence="5 6" key="1">
    <citation type="submission" date="2021-03" db="EMBL/GenBank/DDBJ databases">
        <title>Fibrella sp. HMF5405 genome sequencing and assembly.</title>
        <authorList>
            <person name="Kang H."/>
            <person name="Kim H."/>
            <person name="Bae S."/>
            <person name="Joh K."/>
        </authorList>
    </citation>
    <scope>NUCLEOTIDE SEQUENCE [LARGE SCALE GENOMIC DNA]</scope>
    <source>
        <strain evidence="5 6">HMF5405</strain>
    </source>
</reference>
<organism evidence="5 6">
    <name type="scientific">Fibrella forsythiae</name>
    <dbReference type="NCBI Taxonomy" id="2817061"/>
    <lineage>
        <taxon>Bacteria</taxon>
        <taxon>Pseudomonadati</taxon>
        <taxon>Bacteroidota</taxon>
        <taxon>Cytophagia</taxon>
        <taxon>Cytophagales</taxon>
        <taxon>Spirosomataceae</taxon>
        <taxon>Fibrella</taxon>
    </lineage>
</organism>
<keyword evidence="2" id="KW-0378">Hydrolase</keyword>
<evidence type="ECO:0000259" key="4">
    <source>
        <dbReference type="SMART" id="SM00910"/>
    </source>
</evidence>
<evidence type="ECO:0000313" key="6">
    <source>
        <dbReference type="Proteomes" id="UP000664628"/>
    </source>
</evidence>
<proteinExistence type="predicted"/>
<dbReference type="Pfam" id="PF08797">
    <property type="entry name" value="HIRAN"/>
    <property type="match status" value="1"/>
</dbReference>
<dbReference type="Proteomes" id="UP000664628">
    <property type="component" value="Unassembled WGS sequence"/>
</dbReference>
<evidence type="ECO:0000256" key="3">
    <source>
        <dbReference type="SAM" id="MobiDB-lite"/>
    </source>
</evidence>
<feature type="domain" description="HIRAN" evidence="4">
    <location>
        <begin position="69"/>
        <end position="168"/>
    </location>
</feature>
<dbReference type="RefSeq" id="WP_207329415.1">
    <property type="nucleotide sequence ID" value="NZ_JAFMYW010000003.1"/>
</dbReference>
<feature type="compositionally biased region" description="Polar residues" evidence="3">
    <location>
        <begin position="23"/>
        <end position="37"/>
    </location>
</feature>
<keyword evidence="6" id="KW-1185">Reference proteome</keyword>
<accession>A0ABS3JJ64</accession>
<evidence type="ECO:0000256" key="2">
    <source>
        <dbReference type="ARBA" id="ARBA00022801"/>
    </source>
</evidence>
<evidence type="ECO:0000256" key="1">
    <source>
        <dbReference type="ARBA" id="ARBA00022723"/>
    </source>
</evidence>
<dbReference type="EMBL" id="JAFMYW010000003">
    <property type="protein sequence ID" value="MBO0949456.1"/>
    <property type="molecule type" value="Genomic_DNA"/>
</dbReference>